<dbReference type="RefSeq" id="WP_102248033.1">
    <property type="nucleotide sequence ID" value="NZ_CP025682.1"/>
</dbReference>
<dbReference type="Gene3D" id="3.90.420.10">
    <property type="entry name" value="Oxidoreductase, molybdopterin-binding domain"/>
    <property type="match status" value="1"/>
</dbReference>
<evidence type="ECO:0000313" key="3">
    <source>
        <dbReference type="Proteomes" id="UP000242205"/>
    </source>
</evidence>
<dbReference type="SUPFAM" id="SSF56524">
    <property type="entry name" value="Oxidoreductase molybdopterin-binding domain"/>
    <property type="match status" value="1"/>
</dbReference>
<dbReference type="OrthoDB" id="8685546at2"/>
<organism evidence="2 3">
    <name type="scientific">Pseudazoarcus pumilus</name>
    <dbReference type="NCBI Taxonomy" id="2067960"/>
    <lineage>
        <taxon>Bacteria</taxon>
        <taxon>Pseudomonadati</taxon>
        <taxon>Pseudomonadota</taxon>
        <taxon>Betaproteobacteria</taxon>
        <taxon>Rhodocyclales</taxon>
        <taxon>Zoogloeaceae</taxon>
        <taxon>Pseudazoarcus</taxon>
    </lineage>
</organism>
<name>A0A2I6S9Q2_9RHOO</name>
<reference evidence="2 3" key="1">
    <citation type="submission" date="2018-01" db="EMBL/GenBank/DDBJ databases">
        <authorList>
            <person name="Fu G.-Y."/>
        </authorList>
    </citation>
    <scope>NUCLEOTIDE SEQUENCE [LARGE SCALE GENOMIC DNA]</scope>
    <source>
        <strain evidence="2 3">SY39</strain>
    </source>
</reference>
<evidence type="ECO:0000256" key="1">
    <source>
        <dbReference type="SAM" id="SignalP"/>
    </source>
</evidence>
<protein>
    <submittedName>
        <fullName evidence="2">Molybdopterin-dependent oxidoreductase</fullName>
    </submittedName>
</protein>
<dbReference type="AlphaFoldDB" id="A0A2I6S9Q2"/>
<gene>
    <name evidence="2" type="ORF">C0099_14195</name>
</gene>
<dbReference type="EMBL" id="CP025682">
    <property type="protein sequence ID" value="AUN95988.1"/>
    <property type="molecule type" value="Genomic_DNA"/>
</dbReference>
<feature type="chain" id="PRO_5014356815" evidence="1">
    <location>
        <begin position="26"/>
        <end position="193"/>
    </location>
</feature>
<accession>A0A2I6S9Q2</accession>
<dbReference type="KEGG" id="atw:C0099_14195"/>
<dbReference type="InterPro" id="IPR036374">
    <property type="entry name" value="OxRdtase_Mopterin-bd_sf"/>
</dbReference>
<sequence>MQRRAFIATAATAVAVAPFITPAGAAAPRPAPVLLTVSGAIANGNRGPRGALDQLMHKHGIEFERAQTFDYAALATLPTVSIEPQVEYDGQPHRLTGPLLTTVLKAAGVALHDAELMLRALDGYGARLNLDEARERRFIVATHLDGAPLALGGVGPLWAVYDPARVAGMMERPLAERFADCPWGLYHIEVAPA</sequence>
<keyword evidence="3" id="KW-1185">Reference proteome</keyword>
<proteinExistence type="predicted"/>
<feature type="signal peptide" evidence="1">
    <location>
        <begin position="1"/>
        <end position="25"/>
    </location>
</feature>
<dbReference type="Proteomes" id="UP000242205">
    <property type="component" value="Chromosome"/>
</dbReference>
<keyword evidence="1" id="KW-0732">Signal</keyword>
<evidence type="ECO:0000313" key="2">
    <source>
        <dbReference type="EMBL" id="AUN95988.1"/>
    </source>
</evidence>